<keyword evidence="6 10" id="KW-0594">Phospholipid biosynthesis</keyword>
<comment type="catalytic activity">
    <reaction evidence="1 10">
        <text>a fatty acyl-[ACP] + phosphate = an acyl phosphate + holo-[ACP]</text>
        <dbReference type="Rhea" id="RHEA:42292"/>
        <dbReference type="Rhea" id="RHEA-COMP:9685"/>
        <dbReference type="Rhea" id="RHEA-COMP:14125"/>
        <dbReference type="ChEBI" id="CHEBI:43474"/>
        <dbReference type="ChEBI" id="CHEBI:59918"/>
        <dbReference type="ChEBI" id="CHEBI:64479"/>
        <dbReference type="ChEBI" id="CHEBI:138651"/>
        <dbReference type="EC" id="2.3.1.274"/>
    </reaction>
</comment>
<dbReference type="Gene3D" id="3.40.718.10">
    <property type="entry name" value="Isopropylmalate Dehydrogenase"/>
    <property type="match status" value="1"/>
</dbReference>
<dbReference type="Proteomes" id="UP000031552">
    <property type="component" value="Unassembled WGS sequence"/>
</dbReference>
<dbReference type="GO" id="GO:0005737">
    <property type="term" value="C:cytoplasm"/>
    <property type="evidence" value="ECO:0007669"/>
    <property type="project" value="UniProtKB-SubCell"/>
</dbReference>
<evidence type="ECO:0000313" key="12">
    <source>
        <dbReference type="Proteomes" id="UP000031552"/>
    </source>
</evidence>
<dbReference type="HAMAP" id="MF_00019">
    <property type="entry name" value="PlsX"/>
    <property type="match status" value="1"/>
</dbReference>
<proteinExistence type="inferred from homology"/>
<keyword evidence="5 10" id="KW-0443">Lipid metabolism</keyword>
<evidence type="ECO:0000256" key="9">
    <source>
        <dbReference type="ARBA" id="ARBA00046608"/>
    </source>
</evidence>
<reference evidence="11" key="2">
    <citation type="submission" date="2014-09" db="EMBL/GenBank/DDBJ databases">
        <title>Criblamydia sequanensis harbors a mega-plasmid encoding arsenite resistance.</title>
        <authorList>
            <person name="Bertelli C."/>
            <person name="Goesmann A."/>
            <person name="Greub G."/>
        </authorList>
    </citation>
    <scope>NUCLEOTIDE SEQUENCE [LARGE SCALE GENOMIC DNA]</scope>
    <source>
        <strain evidence="11">CRIB-18</strain>
    </source>
</reference>
<dbReference type="EMBL" id="CCEJ010000005">
    <property type="protein sequence ID" value="CDR34176.1"/>
    <property type="molecule type" value="Genomic_DNA"/>
</dbReference>
<name>A0A090CZB5_9BACT</name>
<comment type="pathway">
    <text evidence="10">Lipid metabolism; phospholipid metabolism.</text>
</comment>
<keyword evidence="7 10" id="KW-1208">Phospholipid metabolism</keyword>
<dbReference type="Pfam" id="PF02504">
    <property type="entry name" value="FA_synthesis"/>
    <property type="match status" value="1"/>
</dbReference>
<dbReference type="PIRSF" id="PIRSF002465">
    <property type="entry name" value="Phsphlp_syn_PlsX"/>
    <property type="match status" value="1"/>
</dbReference>
<dbReference type="GO" id="GO:0008654">
    <property type="term" value="P:phospholipid biosynthetic process"/>
    <property type="evidence" value="ECO:0007669"/>
    <property type="project" value="UniProtKB-KW"/>
</dbReference>
<comment type="subcellular location">
    <subcellularLocation>
        <location evidence="10">Cytoplasm</location>
    </subcellularLocation>
    <text evidence="10">Associated with the membrane possibly through PlsY.</text>
</comment>
<protein>
    <recommendedName>
        <fullName evidence="8 10">Phosphate acyltransferase</fullName>
        <ecNumber evidence="8 10">2.3.1.274</ecNumber>
    </recommendedName>
    <alternativeName>
        <fullName evidence="10">Acyl-ACP phosphotransacylase</fullName>
    </alternativeName>
    <alternativeName>
        <fullName evidence="10">Acyl-[acyl-carrier-protein]--phosphate acyltransferase</fullName>
    </alternativeName>
    <alternativeName>
        <fullName evidence="10">Phosphate-acyl-ACP acyltransferase</fullName>
    </alternativeName>
</protein>
<keyword evidence="11" id="KW-0012">Acyltransferase</keyword>
<comment type="caution">
    <text evidence="11">The sequence shown here is derived from an EMBL/GenBank/DDBJ whole genome shotgun (WGS) entry which is preliminary data.</text>
</comment>
<dbReference type="RefSeq" id="WP_041017702.1">
    <property type="nucleotide sequence ID" value="NZ_CCEJ010000005.1"/>
</dbReference>
<evidence type="ECO:0000256" key="1">
    <source>
        <dbReference type="ARBA" id="ARBA00001232"/>
    </source>
</evidence>
<evidence type="ECO:0000256" key="4">
    <source>
        <dbReference type="ARBA" id="ARBA00022679"/>
    </source>
</evidence>
<dbReference type="OrthoDB" id="9806408at2"/>
<dbReference type="PANTHER" id="PTHR30100:SF1">
    <property type="entry name" value="PHOSPHATE ACYLTRANSFERASE"/>
    <property type="match status" value="1"/>
</dbReference>
<comment type="function">
    <text evidence="10">Catalyzes the reversible formation of acyl-phosphate (acyl-PO(4)) from acyl-[acyl-carrier-protein] (acyl-ACP). This enzyme utilizes acyl-ACP as fatty acyl donor, but not acyl-CoA.</text>
</comment>
<keyword evidence="12" id="KW-1185">Reference proteome</keyword>
<dbReference type="PANTHER" id="PTHR30100">
    <property type="entry name" value="FATTY ACID/PHOSPHOLIPID SYNTHESIS PROTEIN PLSX"/>
    <property type="match status" value="1"/>
</dbReference>
<evidence type="ECO:0000256" key="10">
    <source>
        <dbReference type="HAMAP-Rule" id="MF_00019"/>
    </source>
</evidence>
<comment type="similarity">
    <text evidence="10">Belongs to the PlsX family.</text>
</comment>
<accession>A0A090CZB5</accession>
<evidence type="ECO:0000313" key="11">
    <source>
        <dbReference type="EMBL" id="CDR34176.1"/>
    </source>
</evidence>
<dbReference type="InterPro" id="IPR012281">
    <property type="entry name" value="Phospholipid_synth_PlsX-like"/>
</dbReference>
<evidence type="ECO:0000256" key="2">
    <source>
        <dbReference type="ARBA" id="ARBA00022490"/>
    </source>
</evidence>
<evidence type="ECO:0000256" key="8">
    <source>
        <dbReference type="ARBA" id="ARBA00024069"/>
    </source>
</evidence>
<keyword evidence="2 10" id="KW-0963">Cytoplasm</keyword>
<dbReference type="GO" id="GO:0006633">
    <property type="term" value="P:fatty acid biosynthetic process"/>
    <property type="evidence" value="ECO:0007669"/>
    <property type="project" value="UniProtKB-UniRule"/>
</dbReference>
<evidence type="ECO:0000256" key="5">
    <source>
        <dbReference type="ARBA" id="ARBA00023098"/>
    </source>
</evidence>
<dbReference type="AlphaFoldDB" id="A0A090CZB5"/>
<comment type="subunit">
    <text evidence="9 10">Homodimer. Probably interacts with PlsY.</text>
</comment>
<sequence length="341" mass="37200">MTPISASLSTPYWRIGLDLMGSDTSPDSLLNAVLDGKTAFLPFQITCFVQKKFYPACRALLKKSASKNIFLKSCSHYISQEDDPLKALVEKEDSTTRVGVFMLKNQELDAFISLGSTGALIGASTLFLKKIPLIKRPMLVAKLPSKKGSIYISDVGGNASPRTSNIVQSAFLAAAYASYDNPEKKIRLGLLNIGSEGHKGSPFHRDAFIEIKAIFKDNEKVEFVGNVEPNVAFSGKVDALASDGVTGNIFLKTAEGMSDFIFDVISATKDGKSRCVSSELTSMFDYSEYPGAIVGGVEELVIKCHGYSTSKSIGHTLFKAKELLQGQFINKYKKMILNWKV</sequence>
<dbReference type="SUPFAM" id="SSF53659">
    <property type="entry name" value="Isocitrate/Isopropylmalate dehydrogenase-like"/>
    <property type="match status" value="1"/>
</dbReference>
<dbReference type="eggNOG" id="COG0416">
    <property type="taxonomic scope" value="Bacteria"/>
</dbReference>
<evidence type="ECO:0000256" key="7">
    <source>
        <dbReference type="ARBA" id="ARBA00023264"/>
    </source>
</evidence>
<dbReference type="UniPathway" id="UPA00085"/>
<reference evidence="11" key="1">
    <citation type="submission" date="2013-12" db="EMBL/GenBank/DDBJ databases">
        <authorList>
            <person name="Linke B."/>
        </authorList>
    </citation>
    <scope>NUCLEOTIDE SEQUENCE [LARGE SCALE GENOMIC DNA]</scope>
    <source>
        <strain evidence="11">CRIB-18</strain>
    </source>
</reference>
<dbReference type="GO" id="GO:0043811">
    <property type="term" value="F:phosphate:acyl-[acyl carrier protein] acyltransferase activity"/>
    <property type="evidence" value="ECO:0007669"/>
    <property type="project" value="UniProtKB-UniRule"/>
</dbReference>
<dbReference type="InterPro" id="IPR003664">
    <property type="entry name" value="FA_synthesis"/>
</dbReference>
<organism evidence="11 12">
    <name type="scientific">Candidatus Criblamydia sequanensis CRIB-18</name>
    <dbReference type="NCBI Taxonomy" id="1437425"/>
    <lineage>
        <taxon>Bacteria</taxon>
        <taxon>Pseudomonadati</taxon>
        <taxon>Chlamydiota</taxon>
        <taxon>Chlamydiia</taxon>
        <taxon>Parachlamydiales</taxon>
        <taxon>Candidatus Criblamydiaceae</taxon>
        <taxon>Candidatus Criblamydia</taxon>
    </lineage>
</organism>
<evidence type="ECO:0000256" key="6">
    <source>
        <dbReference type="ARBA" id="ARBA00023209"/>
    </source>
</evidence>
<dbReference type="STRING" id="1437425.CSEC_1356"/>
<keyword evidence="3 10" id="KW-0444">Lipid biosynthesis</keyword>
<dbReference type="EC" id="2.3.1.274" evidence="8 10"/>
<evidence type="ECO:0000256" key="3">
    <source>
        <dbReference type="ARBA" id="ARBA00022516"/>
    </source>
</evidence>
<keyword evidence="4 10" id="KW-0808">Transferase</keyword>
<gene>
    <name evidence="10 11" type="primary">plsX</name>
    <name evidence="11" type="ORF">CSEC_1356</name>
</gene>